<feature type="domain" description="Arrestin C-terminal-like" evidence="2">
    <location>
        <begin position="176"/>
        <end position="316"/>
    </location>
</feature>
<name>A0AA39ICE0_9BILA</name>
<dbReference type="AlphaFoldDB" id="A0AA39ICE0"/>
<gene>
    <name evidence="3" type="ORF">QR680_014802</name>
</gene>
<dbReference type="SUPFAM" id="SSF81296">
    <property type="entry name" value="E set domains"/>
    <property type="match status" value="2"/>
</dbReference>
<evidence type="ECO:0000256" key="1">
    <source>
        <dbReference type="ARBA" id="ARBA00005298"/>
    </source>
</evidence>
<dbReference type="GO" id="GO:0005737">
    <property type="term" value="C:cytoplasm"/>
    <property type="evidence" value="ECO:0007669"/>
    <property type="project" value="TreeGrafter"/>
</dbReference>
<dbReference type="InterPro" id="IPR014752">
    <property type="entry name" value="Arrestin-like_C"/>
</dbReference>
<dbReference type="EMBL" id="JAUCMV010000002">
    <property type="protein sequence ID" value="KAK0420628.1"/>
    <property type="molecule type" value="Genomic_DNA"/>
</dbReference>
<dbReference type="PANTHER" id="PTHR11188">
    <property type="entry name" value="ARRESTIN DOMAIN CONTAINING PROTEIN"/>
    <property type="match status" value="1"/>
</dbReference>
<dbReference type="InterPro" id="IPR050357">
    <property type="entry name" value="Arrestin_domain-protein"/>
</dbReference>
<dbReference type="InterPro" id="IPR011022">
    <property type="entry name" value="Arrestin_C-like"/>
</dbReference>
<dbReference type="Pfam" id="PF02752">
    <property type="entry name" value="Arrestin_C"/>
    <property type="match status" value="1"/>
</dbReference>
<evidence type="ECO:0000259" key="2">
    <source>
        <dbReference type="SMART" id="SM01017"/>
    </source>
</evidence>
<reference evidence="3" key="1">
    <citation type="submission" date="2023-06" db="EMBL/GenBank/DDBJ databases">
        <title>Genomic analysis of the entomopathogenic nematode Steinernema hermaphroditum.</title>
        <authorList>
            <person name="Schwarz E.M."/>
            <person name="Heppert J.K."/>
            <person name="Baniya A."/>
            <person name="Schwartz H.T."/>
            <person name="Tan C.-H."/>
            <person name="Antoshechkin I."/>
            <person name="Sternberg P.W."/>
            <person name="Goodrich-Blair H."/>
            <person name="Dillman A.R."/>
        </authorList>
    </citation>
    <scope>NUCLEOTIDE SEQUENCE</scope>
    <source>
        <strain evidence="3">PS9179</strain>
        <tissue evidence="3">Whole animal</tissue>
    </source>
</reference>
<dbReference type="Proteomes" id="UP001175271">
    <property type="component" value="Unassembled WGS sequence"/>
</dbReference>
<organism evidence="3 4">
    <name type="scientific">Steinernema hermaphroditum</name>
    <dbReference type="NCBI Taxonomy" id="289476"/>
    <lineage>
        <taxon>Eukaryota</taxon>
        <taxon>Metazoa</taxon>
        <taxon>Ecdysozoa</taxon>
        <taxon>Nematoda</taxon>
        <taxon>Chromadorea</taxon>
        <taxon>Rhabditida</taxon>
        <taxon>Tylenchina</taxon>
        <taxon>Panagrolaimomorpha</taxon>
        <taxon>Strongyloidoidea</taxon>
        <taxon>Steinernematidae</taxon>
        <taxon>Steinernema</taxon>
    </lineage>
</organism>
<evidence type="ECO:0000313" key="4">
    <source>
        <dbReference type="Proteomes" id="UP001175271"/>
    </source>
</evidence>
<evidence type="ECO:0000313" key="3">
    <source>
        <dbReference type="EMBL" id="KAK0420628.1"/>
    </source>
</evidence>
<comment type="caution">
    <text evidence="3">The sequence shown here is derived from an EMBL/GenBank/DDBJ whole genome shotgun (WGS) entry which is preliminary data.</text>
</comment>
<dbReference type="Pfam" id="PF00339">
    <property type="entry name" value="Arrestin_N"/>
    <property type="match status" value="1"/>
</dbReference>
<dbReference type="GO" id="GO:0015031">
    <property type="term" value="P:protein transport"/>
    <property type="evidence" value="ECO:0007669"/>
    <property type="project" value="TreeGrafter"/>
</dbReference>
<comment type="similarity">
    <text evidence="1">Belongs to the arrestin family.</text>
</comment>
<sequence length="338" mass="37283">MGIFNGGVDVFEIQNLNIKPGGYESGDTITGKVLLVLRKEIRCNEFFVSILGEIRTEWTQYKGGAHYEDHYQSGSVIMNEHKELKSERVLSAGEHTETFSFRLPEQCPPSFASSYGSITYVLQAKIDRPMAADNDVTLPIMVKGTVDLNKLDSRLAISQPVFNSADVEIPRCCCFKSEFISSHIKIQKKGYAFGELIKMDITVDNGTSKPIDKILINLLEHAVFTAELCSSFFSSNNEKIRRTVSRPVITADTEANIAPHSQKTVHVAIRVTESISPMVCSTLIQTKHQISISVQQGWSQDEVIVALPVLIGTIPVVAKENIESETAPISSGQSSSKN</sequence>
<dbReference type="InterPro" id="IPR011021">
    <property type="entry name" value="Arrestin-like_N"/>
</dbReference>
<proteinExistence type="inferred from homology"/>
<accession>A0AA39ICE0</accession>
<dbReference type="PANTHER" id="PTHR11188:SF176">
    <property type="entry name" value="ARRESTIN DOMAIN-CONTAINING PROTEIN 1"/>
    <property type="match status" value="1"/>
</dbReference>
<protein>
    <recommendedName>
        <fullName evidence="2">Arrestin C-terminal-like domain-containing protein</fullName>
    </recommendedName>
</protein>
<dbReference type="SMART" id="SM01017">
    <property type="entry name" value="Arrestin_C"/>
    <property type="match status" value="1"/>
</dbReference>
<dbReference type="InterPro" id="IPR014756">
    <property type="entry name" value="Ig_E-set"/>
</dbReference>
<dbReference type="Gene3D" id="2.60.40.640">
    <property type="match status" value="2"/>
</dbReference>
<keyword evidence="4" id="KW-1185">Reference proteome</keyword>